<accession>X1K228</accession>
<dbReference type="InterPro" id="IPR036138">
    <property type="entry name" value="PBP_dimer_sf"/>
</dbReference>
<dbReference type="Gene3D" id="1.10.150.770">
    <property type="match status" value="1"/>
</dbReference>
<gene>
    <name evidence="5" type="ORF">S06H3_05046</name>
</gene>
<dbReference type="InterPro" id="IPR035644">
    <property type="entry name" value="MraZ_C"/>
</dbReference>
<dbReference type="AlphaFoldDB" id="X1K228"/>
<reference evidence="5" key="1">
    <citation type="journal article" date="2014" name="Front. Microbiol.">
        <title>High frequency of phylogenetically diverse reductive dehalogenase-homologous genes in deep subseafloor sedimentary metagenomes.</title>
        <authorList>
            <person name="Kawai M."/>
            <person name="Futagami T."/>
            <person name="Toyoda A."/>
            <person name="Takaki Y."/>
            <person name="Nishi S."/>
            <person name="Hori S."/>
            <person name="Arai W."/>
            <person name="Tsubouchi T."/>
            <person name="Morono Y."/>
            <person name="Uchiyama I."/>
            <person name="Ito T."/>
            <person name="Fujiyama A."/>
            <person name="Inagaki F."/>
            <person name="Takami H."/>
        </authorList>
    </citation>
    <scope>NUCLEOTIDE SEQUENCE</scope>
    <source>
        <strain evidence="5">Expedition CK06-06</strain>
    </source>
</reference>
<dbReference type="InterPro" id="IPR050515">
    <property type="entry name" value="Beta-lactam/transpept"/>
</dbReference>
<feature type="transmembrane region" description="Helical" evidence="3">
    <location>
        <begin position="12"/>
        <end position="30"/>
    </location>
</feature>
<evidence type="ECO:0000256" key="1">
    <source>
        <dbReference type="ARBA" id="ARBA00004370"/>
    </source>
</evidence>
<keyword evidence="3" id="KW-1133">Transmembrane helix</keyword>
<evidence type="ECO:0000256" key="2">
    <source>
        <dbReference type="ARBA" id="ARBA00023136"/>
    </source>
</evidence>
<comment type="caution">
    <text evidence="5">The sequence shown here is derived from an EMBL/GenBank/DDBJ whole genome shotgun (WGS) entry which is preliminary data.</text>
</comment>
<dbReference type="PANTHER" id="PTHR30627">
    <property type="entry name" value="PEPTIDOGLYCAN D,D-TRANSPEPTIDASE"/>
    <property type="match status" value="1"/>
</dbReference>
<organism evidence="5">
    <name type="scientific">marine sediment metagenome</name>
    <dbReference type="NCBI Taxonomy" id="412755"/>
    <lineage>
        <taxon>unclassified sequences</taxon>
        <taxon>metagenomes</taxon>
        <taxon>ecological metagenomes</taxon>
    </lineage>
</organism>
<protein>
    <recommendedName>
        <fullName evidence="4">SpoVT-AbrB domain-containing protein</fullName>
    </recommendedName>
</protein>
<keyword evidence="3" id="KW-0812">Transmembrane</keyword>
<comment type="subcellular location">
    <subcellularLocation>
        <location evidence="1">Membrane</location>
    </subcellularLocation>
</comment>
<dbReference type="Gene3D" id="3.90.1310.10">
    <property type="entry name" value="Penicillin-binding protein 2a (Domain 2)"/>
    <property type="match status" value="1"/>
</dbReference>
<dbReference type="Pfam" id="PF03717">
    <property type="entry name" value="PBP_dimer"/>
    <property type="match status" value="1"/>
</dbReference>
<dbReference type="GO" id="GO:0008658">
    <property type="term" value="F:penicillin binding"/>
    <property type="evidence" value="ECO:0007669"/>
    <property type="project" value="InterPro"/>
</dbReference>
<dbReference type="CDD" id="cd16321">
    <property type="entry name" value="MraZ_C"/>
    <property type="match status" value="1"/>
</dbReference>
<dbReference type="EMBL" id="BARV01001831">
    <property type="protein sequence ID" value="GAI00578.1"/>
    <property type="molecule type" value="Genomic_DNA"/>
</dbReference>
<dbReference type="SUPFAM" id="SSF56519">
    <property type="entry name" value="Penicillin binding protein dimerisation domain"/>
    <property type="match status" value="1"/>
</dbReference>
<dbReference type="GO" id="GO:0003677">
    <property type="term" value="F:DNA binding"/>
    <property type="evidence" value="ECO:0007669"/>
    <property type="project" value="InterPro"/>
</dbReference>
<feature type="domain" description="SpoVT-AbrB" evidence="4">
    <location>
        <begin position="159"/>
        <end position="202"/>
    </location>
</feature>
<name>X1K228_9ZZZZ</name>
<dbReference type="GO" id="GO:0071555">
    <property type="term" value="P:cell wall organization"/>
    <property type="evidence" value="ECO:0007669"/>
    <property type="project" value="TreeGrafter"/>
</dbReference>
<evidence type="ECO:0000313" key="5">
    <source>
        <dbReference type="EMBL" id="GAI00578.1"/>
    </source>
</evidence>
<dbReference type="InterPro" id="IPR007159">
    <property type="entry name" value="SpoVT-AbrB_dom"/>
</dbReference>
<proteinExistence type="predicted"/>
<dbReference type="PANTHER" id="PTHR30627:SF1">
    <property type="entry name" value="PEPTIDOGLYCAN D,D-TRANSPEPTIDASE FTSI"/>
    <property type="match status" value="1"/>
</dbReference>
<keyword evidence="2 3" id="KW-0472">Membrane</keyword>
<dbReference type="InterPro" id="IPR005311">
    <property type="entry name" value="PBP_dimer"/>
</dbReference>
<evidence type="ECO:0000256" key="3">
    <source>
        <dbReference type="SAM" id="Phobius"/>
    </source>
</evidence>
<evidence type="ECO:0000259" key="4">
    <source>
        <dbReference type="PROSITE" id="PS51740"/>
    </source>
</evidence>
<dbReference type="GO" id="GO:0005886">
    <property type="term" value="C:plasma membrane"/>
    <property type="evidence" value="ECO:0007669"/>
    <property type="project" value="TreeGrafter"/>
</dbReference>
<dbReference type="PROSITE" id="PS51740">
    <property type="entry name" value="SPOVT_ABRB"/>
    <property type="match status" value="1"/>
</dbReference>
<sequence length="226" mass="26899">MLLSKEKKERIIFLLIVFIILYFSLIYRLYNIQIIQSNKFKEIAQQEHLTSFSIEGERGNIYDRNFKKLAVNVNVQSLFAIPPKIKNPQETARKVSSILNLKTKDILEKLNQKKSFLWIKRKLKKTEVIEIKKLNLEGLNFLDESKRHYPKNYLASNLTGFVGIDNQGRVIIMKYLRDYARINKEIMVIGVLDRIEIWSKDVWQKYFGKVESSYEDIAERIYEQER</sequence>